<organism evidence="1 2">
    <name type="scientific">Edaphosphingomonas laterariae</name>
    <dbReference type="NCBI Taxonomy" id="861865"/>
    <lineage>
        <taxon>Bacteria</taxon>
        <taxon>Pseudomonadati</taxon>
        <taxon>Pseudomonadota</taxon>
        <taxon>Alphaproteobacteria</taxon>
        <taxon>Sphingomonadales</taxon>
        <taxon>Rhizorhabdaceae</taxon>
        <taxon>Edaphosphingomonas</taxon>
    </lineage>
</organism>
<protein>
    <recommendedName>
        <fullName evidence="3">DUF484 domain-containing protein</fullName>
    </recommendedName>
</protein>
<proteinExistence type="predicted"/>
<dbReference type="RefSeq" id="WP_089218673.1">
    <property type="nucleotide sequence ID" value="NZ_FZOS01000004.1"/>
</dbReference>
<accession>A0A239DKK6</accession>
<dbReference type="Pfam" id="PF04340">
    <property type="entry name" value="DUF484"/>
    <property type="match status" value="1"/>
</dbReference>
<dbReference type="Proteomes" id="UP000198281">
    <property type="component" value="Unassembled WGS sequence"/>
</dbReference>
<reference evidence="2" key="1">
    <citation type="submission" date="2017-06" db="EMBL/GenBank/DDBJ databases">
        <authorList>
            <person name="Varghese N."/>
            <person name="Submissions S."/>
        </authorList>
    </citation>
    <scope>NUCLEOTIDE SEQUENCE [LARGE SCALE GENOMIC DNA]</scope>
    <source>
        <strain evidence="2">LNB2</strain>
    </source>
</reference>
<gene>
    <name evidence="1" type="ORF">SAMN06295912_104150</name>
</gene>
<dbReference type="Gene3D" id="3.30.450.40">
    <property type="match status" value="1"/>
</dbReference>
<dbReference type="EMBL" id="FZOS01000004">
    <property type="protein sequence ID" value="SNS32739.1"/>
    <property type="molecule type" value="Genomic_DNA"/>
</dbReference>
<dbReference type="InterPro" id="IPR007435">
    <property type="entry name" value="DUF484"/>
</dbReference>
<keyword evidence="2" id="KW-1185">Reference proteome</keyword>
<sequence>MGTLVDFEGHAMASLRRRVAEVEEANQDLIAFARGHSGAVAAIHQAVLAALDAEGLDHLIHIITQTWPHMLGLDAISLALFVEDRAMRADASGMQFVERRMIERSIADIDGVMLRGVERGHPLFGPASDLIRAEALIRLNGAPPLPSGLLALGQRQPQGFDTRHGSELLLFLGAVVSRMIGRWLLP</sequence>
<dbReference type="AlphaFoldDB" id="A0A239DKK6"/>
<dbReference type="InterPro" id="IPR029016">
    <property type="entry name" value="GAF-like_dom_sf"/>
</dbReference>
<name>A0A239DKK6_9SPHN</name>
<evidence type="ECO:0008006" key="3">
    <source>
        <dbReference type="Google" id="ProtNLM"/>
    </source>
</evidence>
<dbReference type="OrthoDB" id="7200179at2"/>
<evidence type="ECO:0000313" key="2">
    <source>
        <dbReference type="Proteomes" id="UP000198281"/>
    </source>
</evidence>
<evidence type="ECO:0000313" key="1">
    <source>
        <dbReference type="EMBL" id="SNS32739.1"/>
    </source>
</evidence>